<feature type="site" description="Lowers pKa of active site Tyr" evidence="6">
    <location>
        <position position="93"/>
    </location>
</feature>
<protein>
    <submittedName>
        <fullName evidence="8">Aldo/keto reductase</fullName>
    </submittedName>
</protein>
<dbReference type="Pfam" id="PF00248">
    <property type="entry name" value="Aldo_ket_red"/>
    <property type="match status" value="1"/>
</dbReference>
<dbReference type="PROSITE" id="PS00798">
    <property type="entry name" value="ALDOKETO_REDUCTASE_1"/>
    <property type="match status" value="1"/>
</dbReference>
<reference evidence="8 9" key="1">
    <citation type="journal article" date="2018" name="Emerg. Microbes Infect.">
        <title>Phenotypic and molecular analysis of nontypeable Group B streptococci: identification of cps2a and hybrid cps2a/cps5 Group B streptococcal capsule gene clusters.</title>
        <authorList>
            <person name="Alhhazmi A."/>
            <person name="Tyrrell G.J."/>
        </authorList>
    </citation>
    <scope>NUCLEOTIDE SEQUENCE [LARGE SCALE GENOMIC DNA]</scope>
    <source>
        <strain evidence="8 9">PLGBS17</strain>
    </source>
</reference>
<dbReference type="PRINTS" id="PR00069">
    <property type="entry name" value="ALDKETRDTASE"/>
</dbReference>
<evidence type="ECO:0000256" key="1">
    <source>
        <dbReference type="ARBA" id="ARBA00007905"/>
    </source>
</evidence>
<evidence type="ECO:0000256" key="5">
    <source>
        <dbReference type="PIRSR" id="PIRSR000097-2"/>
    </source>
</evidence>
<proteinExistence type="inferred from homology"/>
<organism evidence="8 9">
    <name type="scientific">Streptococcus agalactiae</name>
    <dbReference type="NCBI Taxonomy" id="1311"/>
    <lineage>
        <taxon>Bacteria</taxon>
        <taxon>Bacillati</taxon>
        <taxon>Bacillota</taxon>
        <taxon>Bacilli</taxon>
        <taxon>Lactobacillales</taxon>
        <taxon>Streptococcaceae</taxon>
        <taxon>Streptococcus</taxon>
    </lineage>
</organism>
<evidence type="ECO:0000259" key="7">
    <source>
        <dbReference type="Pfam" id="PF00248"/>
    </source>
</evidence>
<dbReference type="PIRSF" id="PIRSF000097">
    <property type="entry name" value="AKR"/>
    <property type="match status" value="1"/>
</dbReference>
<comment type="similarity">
    <text evidence="1">Belongs to the aldo/keto reductase family.</text>
</comment>
<evidence type="ECO:0000313" key="9">
    <source>
        <dbReference type="Proteomes" id="UP000256718"/>
    </source>
</evidence>
<dbReference type="AlphaFoldDB" id="A0A3A6QIS4"/>
<evidence type="ECO:0000256" key="4">
    <source>
        <dbReference type="PIRSR" id="PIRSR000097-1"/>
    </source>
</evidence>
<feature type="domain" description="NADP-dependent oxidoreductase" evidence="7">
    <location>
        <begin position="44"/>
        <end position="207"/>
    </location>
</feature>
<dbReference type="PANTHER" id="PTHR43827">
    <property type="entry name" value="2,5-DIKETO-D-GLUCONIC ACID REDUCTASE"/>
    <property type="match status" value="1"/>
</dbReference>
<gene>
    <name evidence="8" type="ORF">C4618_08425</name>
</gene>
<feature type="active site" description="Proton donor" evidence="4">
    <location>
        <position position="68"/>
    </location>
</feature>
<accession>A0A3A6QIS4</accession>
<evidence type="ECO:0000256" key="2">
    <source>
        <dbReference type="ARBA" id="ARBA00022857"/>
    </source>
</evidence>
<name>A0A3A6QIS4_STRAG</name>
<dbReference type="PANTHER" id="PTHR43827:SF3">
    <property type="entry name" value="NADP-DEPENDENT OXIDOREDUCTASE DOMAIN-CONTAINING PROTEIN"/>
    <property type="match status" value="1"/>
</dbReference>
<dbReference type="GO" id="GO:0016616">
    <property type="term" value="F:oxidoreductase activity, acting on the CH-OH group of donors, NAD or NADP as acceptor"/>
    <property type="evidence" value="ECO:0007669"/>
    <property type="project" value="UniProtKB-ARBA"/>
</dbReference>
<evidence type="ECO:0000313" key="8">
    <source>
        <dbReference type="EMBL" id="RDY80053.1"/>
    </source>
</evidence>
<comment type="caution">
    <text evidence="8">The sequence shown here is derived from an EMBL/GenBank/DDBJ whole genome shotgun (WGS) entry which is preliminary data.</text>
</comment>
<keyword evidence="2" id="KW-0521">NADP</keyword>
<dbReference type="EMBL" id="QHGZ01000181">
    <property type="protein sequence ID" value="RDY80053.1"/>
    <property type="molecule type" value="Genomic_DNA"/>
</dbReference>
<keyword evidence="3" id="KW-0560">Oxidoreductase</keyword>
<dbReference type="InterPro" id="IPR020471">
    <property type="entry name" value="AKR"/>
</dbReference>
<sequence length="261" mass="29449">MDSINDEKLFRKGLTIMPLNQFFILNNGVKIPSLGFGVFQIDDPLECEQSVLDALQVGYRLIDTASGYLNEEAVGRAIKKSGIPRKEIFVVTKLWIQDASEEKAGPAIDRALKRLQLDYINLYLIHQPMGDYYGACRALEKAYEERKALAIGVSNFSNGRVQDLILHNKIIPAVNQIQMNPFHPAKDQVEWLSKKGIHTMAWGPFAEAKYGIFQHPTLVEIAERYNKNCVSNNPSLGSEKQSNSHFKNCAQSSYYGKYGLF</sequence>
<feature type="binding site" evidence="5">
    <location>
        <position position="126"/>
    </location>
    <ligand>
        <name>substrate</name>
    </ligand>
</feature>
<dbReference type="Proteomes" id="UP000256718">
    <property type="component" value="Unassembled WGS sequence"/>
</dbReference>
<dbReference type="SUPFAM" id="SSF51430">
    <property type="entry name" value="NAD(P)-linked oxidoreductase"/>
    <property type="match status" value="1"/>
</dbReference>
<dbReference type="InterPro" id="IPR023210">
    <property type="entry name" value="NADP_OxRdtase_dom"/>
</dbReference>
<evidence type="ECO:0000256" key="6">
    <source>
        <dbReference type="PIRSR" id="PIRSR000097-3"/>
    </source>
</evidence>
<evidence type="ECO:0000256" key="3">
    <source>
        <dbReference type="ARBA" id="ARBA00023002"/>
    </source>
</evidence>
<dbReference type="Gene3D" id="3.20.20.100">
    <property type="entry name" value="NADP-dependent oxidoreductase domain"/>
    <property type="match status" value="1"/>
</dbReference>
<dbReference type="InterPro" id="IPR036812">
    <property type="entry name" value="NAD(P)_OxRdtase_dom_sf"/>
</dbReference>
<dbReference type="InterPro" id="IPR018170">
    <property type="entry name" value="Aldo/ket_reductase_CS"/>
</dbReference>